<dbReference type="AlphaFoldDB" id="A0A6J6YZQ6"/>
<accession>A0A6J6YZQ6</accession>
<protein>
    <submittedName>
        <fullName evidence="1">Unannotated protein</fullName>
    </submittedName>
</protein>
<dbReference type="EMBL" id="CAFAAY010000015">
    <property type="protein sequence ID" value="CAB4810687.1"/>
    <property type="molecule type" value="Genomic_DNA"/>
</dbReference>
<gene>
    <name evidence="1" type="ORF">UFOPK3124_00375</name>
</gene>
<name>A0A6J6YZQ6_9ZZZZ</name>
<reference evidence="1" key="1">
    <citation type="submission" date="2020-05" db="EMBL/GenBank/DDBJ databases">
        <authorList>
            <person name="Chiriac C."/>
            <person name="Salcher M."/>
            <person name="Ghai R."/>
            <person name="Kavagutti S V."/>
        </authorList>
    </citation>
    <scope>NUCLEOTIDE SEQUENCE</scope>
</reference>
<proteinExistence type="predicted"/>
<evidence type="ECO:0000313" key="1">
    <source>
        <dbReference type="EMBL" id="CAB4810687.1"/>
    </source>
</evidence>
<organism evidence="1">
    <name type="scientific">freshwater metagenome</name>
    <dbReference type="NCBI Taxonomy" id="449393"/>
    <lineage>
        <taxon>unclassified sequences</taxon>
        <taxon>metagenomes</taxon>
        <taxon>ecological metagenomes</taxon>
    </lineage>
</organism>
<sequence>MNKRLLAAFGTVILGAGLIAGIGTYVASAKNDSQILQATPAGTLDTPQGNLPHYTLDLSSYPDSMFAEGDKAHPDWVAYGPITNFEVPAHSAITITVKNYDGGESLNNDFFGRVRGTLGGTAILNGETITNVAPDHVGHTFTIHGMADAQNQIFVSVPMMAVPEDEMPEEGYTSSPMVTTFTFITGDAGEYIWNCEYPCGDGTIAKFGNAMSTMGFMSGHFHVVNA</sequence>